<dbReference type="OrthoDB" id="5173601at2"/>
<proteinExistence type="predicted"/>
<dbReference type="RefSeq" id="WP_075497224.1">
    <property type="nucleotide sequence ID" value="NZ_CAWRBC010000055.1"/>
</dbReference>
<protein>
    <submittedName>
        <fullName evidence="2">Acetyltransferase, putative</fullName>
    </submittedName>
</protein>
<dbReference type="Pfam" id="PF00583">
    <property type="entry name" value="Acetyltransf_1"/>
    <property type="match status" value="1"/>
</dbReference>
<accession>A0A1K9ZIC9</accession>
<reference evidence="2 3" key="1">
    <citation type="submission" date="2016-11" db="EMBL/GenBank/DDBJ databases">
        <authorList>
            <person name="Jaros S."/>
            <person name="Januszkiewicz K."/>
            <person name="Wedrychowicz H."/>
        </authorList>
    </citation>
    <scope>NUCLEOTIDE SEQUENCE [LARGE SCALE GENOMIC DNA]</scope>
    <source>
        <strain evidence="2">NVI 5450</strain>
    </source>
</reference>
<dbReference type="EMBL" id="FPLD01000052">
    <property type="protein sequence ID" value="SGY96976.1"/>
    <property type="molecule type" value="Genomic_DNA"/>
</dbReference>
<dbReference type="Gene3D" id="3.40.630.30">
    <property type="match status" value="1"/>
</dbReference>
<gene>
    <name evidence="2" type="ORF">NVI5450_1902</name>
</gene>
<name>A0A1K9ZIC9_9GAMM</name>
<evidence type="ECO:0000313" key="2">
    <source>
        <dbReference type="EMBL" id="SGY96976.1"/>
    </source>
</evidence>
<dbReference type="InterPro" id="IPR016181">
    <property type="entry name" value="Acyl_CoA_acyltransferase"/>
</dbReference>
<sequence>MVIIRPVKVTDAHALSTLFSQLNNETPFMVMGEKNSATELSSHLELFINSTTQVLYVIERDNHNLIGFAIGITGYISGDSHTASLVIGIQQASIGLGLGRQLLAHVEEWARLSKLKQLELTVMISNTYAIVFYKNNGFEQLISKQQGVIDDLTENELYMVKAVNLD</sequence>
<keyword evidence="2" id="KW-0808">Transferase</keyword>
<evidence type="ECO:0000259" key="1">
    <source>
        <dbReference type="PROSITE" id="PS51186"/>
    </source>
</evidence>
<dbReference type="Proteomes" id="UP000183794">
    <property type="component" value="Unassembled WGS sequence"/>
</dbReference>
<evidence type="ECO:0000313" key="3">
    <source>
        <dbReference type="Proteomes" id="UP000183794"/>
    </source>
</evidence>
<dbReference type="GO" id="GO:0016747">
    <property type="term" value="F:acyltransferase activity, transferring groups other than amino-acyl groups"/>
    <property type="evidence" value="ECO:0007669"/>
    <property type="project" value="InterPro"/>
</dbReference>
<organism evidence="2 3">
    <name type="scientific">Moritella viscosa</name>
    <dbReference type="NCBI Taxonomy" id="80854"/>
    <lineage>
        <taxon>Bacteria</taxon>
        <taxon>Pseudomonadati</taxon>
        <taxon>Pseudomonadota</taxon>
        <taxon>Gammaproteobacteria</taxon>
        <taxon>Alteromonadales</taxon>
        <taxon>Moritellaceae</taxon>
        <taxon>Moritella</taxon>
    </lineage>
</organism>
<dbReference type="PROSITE" id="PS51186">
    <property type="entry name" value="GNAT"/>
    <property type="match status" value="1"/>
</dbReference>
<dbReference type="InterPro" id="IPR000182">
    <property type="entry name" value="GNAT_dom"/>
</dbReference>
<dbReference type="CDD" id="cd04301">
    <property type="entry name" value="NAT_SF"/>
    <property type="match status" value="1"/>
</dbReference>
<dbReference type="SUPFAM" id="SSF55729">
    <property type="entry name" value="Acyl-CoA N-acyltransferases (Nat)"/>
    <property type="match status" value="1"/>
</dbReference>
<dbReference type="AlphaFoldDB" id="A0A1K9ZIC9"/>
<feature type="domain" description="N-acetyltransferase" evidence="1">
    <location>
        <begin position="2"/>
        <end position="164"/>
    </location>
</feature>